<protein>
    <submittedName>
        <fullName evidence="1">T9SS type A sorting domain-containing protein</fullName>
    </submittedName>
</protein>
<sequence>SVLSLATDSAPRTADALRVYPNPCILGTHSRLVIDSLPRNARVEVRTLNGRLVATPEVDQGLHRSVWRPTGIASGIYLLVVHGPAGSHVTRVAIIRE</sequence>
<dbReference type="AlphaFoldDB" id="A0A7V0T5D3"/>
<dbReference type="InterPro" id="IPR026444">
    <property type="entry name" value="Secre_tail"/>
</dbReference>
<accession>A0A7V0T5D3</accession>
<dbReference type="Proteomes" id="UP000885672">
    <property type="component" value="Unassembled WGS sequence"/>
</dbReference>
<gene>
    <name evidence="1" type="ORF">ENN51_04340</name>
</gene>
<dbReference type="NCBIfam" id="TIGR04183">
    <property type="entry name" value="Por_Secre_tail"/>
    <property type="match status" value="1"/>
</dbReference>
<dbReference type="EMBL" id="DSBX01000164">
    <property type="protein sequence ID" value="HDQ99497.1"/>
    <property type="molecule type" value="Genomic_DNA"/>
</dbReference>
<feature type="non-terminal residue" evidence="1">
    <location>
        <position position="1"/>
    </location>
</feature>
<organism evidence="1">
    <name type="scientific">candidate division WOR-3 bacterium</name>
    <dbReference type="NCBI Taxonomy" id="2052148"/>
    <lineage>
        <taxon>Bacteria</taxon>
        <taxon>Bacteria division WOR-3</taxon>
    </lineage>
</organism>
<proteinExistence type="predicted"/>
<name>A0A7V0T5D3_UNCW3</name>
<comment type="caution">
    <text evidence="1">The sequence shown here is derived from an EMBL/GenBank/DDBJ whole genome shotgun (WGS) entry which is preliminary data.</text>
</comment>
<reference evidence="1" key="1">
    <citation type="journal article" date="2020" name="mSystems">
        <title>Genome- and Community-Level Interaction Insights into Carbon Utilization and Element Cycling Functions of Hydrothermarchaeota in Hydrothermal Sediment.</title>
        <authorList>
            <person name="Zhou Z."/>
            <person name="Liu Y."/>
            <person name="Xu W."/>
            <person name="Pan J."/>
            <person name="Luo Z.H."/>
            <person name="Li M."/>
        </authorList>
    </citation>
    <scope>NUCLEOTIDE SEQUENCE [LARGE SCALE GENOMIC DNA]</scope>
    <source>
        <strain evidence="1">SpSt-1182</strain>
    </source>
</reference>
<evidence type="ECO:0000313" key="1">
    <source>
        <dbReference type="EMBL" id="HDQ99497.1"/>
    </source>
</evidence>